<proteinExistence type="predicted"/>
<evidence type="ECO:0000313" key="2">
    <source>
        <dbReference type="EMBL" id="KAF2181257.1"/>
    </source>
</evidence>
<dbReference type="Proteomes" id="UP000800200">
    <property type="component" value="Unassembled WGS sequence"/>
</dbReference>
<gene>
    <name evidence="2" type="ORF">K469DRAFT_589465</name>
</gene>
<feature type="coiled-coil region" evidence="1">
    <location>
        <begin position="26"/>
        <end position="53"/>
    </location>
</feature>
<evidence type="ECO:0000256" key="1">
    <source>
        <dbReference type="SAM" id="Coils"/>
    </source>
</evidence>
<organism evidence="2 3">
    <name type="scientific">Zopfia rhizophila CBS 207.26</name>
    <dbReference type="NCBI Taxonomy" id="1314779"/>
    <lineage>
        <taxon>Eukaryota</taxon>
        <taxon>Fungi</taxon>
        <taxon>Dikarya</taxon>
        <taxon>Ascomycota</taxon>
        <taxon>Pezizomycotina</taxon>
        <taxon>Dothideomycetes</taxon>
        <taxon>Dothideomycetes incertae sedis</taxon>
        <taxon>Zopfiaceae</taxon>
        <taxon>Zopfia</taxon>
    </lineage>
</organism>
<dbReference type="EMBL" id="ML994653">
    <property type="protein sequence ID" value="KAF2181257.1"/>
    <property type="molecule type" value="Genomic_DNA"/>
</dbReference>
<keyword evidence="3" id="KW-1185">Reference proteome</keyword>
<dbReference type="OrthoDB" id="10382357at2759"/>
<sequence length="110" mass="13040">MAEPQLLACNDPGIISLFQALDDFYKTEQAKKIENLKREKKTLKREIRHCRRVWYSTITLLRTSFDDVLTIQSALEDYDEQKRLAHQDRMKALGISNPLQNANFERRDWV</sequence>
<accession>A0A6A6DNW5</accession>
<protein>
    <submittedName>
        <fullName evidence="2">Uncharacterized protein</fullName>
    </submittedName>
</protein>
<keyword evidence="1" id="KW-0175">Coiled coil</keyword>
<name>A0A6A6DNW5_9PEZI</name>
<evidence type="ECO:0000313" key="3">
    <source>
        <dbReference type="Proteomes" id="UP000800200"/>
    </source>
</evidence>
<dbReference type="AlphaFoldDB" id="A0A6A6DNW5"/>
<reference evidence="2" key="1">
    <citation type="journal article" date="2020" name="Stud. Mycol.">
        <title>101 Dothideomycetes genomes: a test case for predicting lifestyles and emergence of pathogens.</title>
        <authorList>
            <person name="Haridas S."/>
            <person name="Albert R."/>
            <person name="Binder M."/>
            <person name="Bloem J."/>
            <person name="Labutti K."/>
            <person name="Salamov A."/>
            <person name="Andreopoulos B."/>
            <person name="Baker S."/>
            <person name="Barry K."/>
            <person name="Bills G."/>
            <person name="Bluhm B."/>
            <person name="Cannon C."/>
            <person name="Castanera R."/>
            <person name="Culley D."/>
            <person name="Daum C."/>
            <person name="Ezra D."/>
            <person name="Gonzalez J."/>
            <person name="Henrissat B."/>
            <person name="Kuo A."/>
            <person name="Liang C."/>
            <person name="Lipzen A."/>
            <person name="Lutzoni F."/>
            <person name="Magnuson J."/>
            <person name="Mondo S."/>
            <person name="Nolan M."/>
            <person name="Ohm R."/>
            <person name="Pangilinan J."/>
            <person name="Park H.-J."/>
            <person name="Ramirez L."/>
            <person name="Alfaro M."/>
            <person name="Sun H."/>
            <person name="Tritt A."/>
            <person name="Yoshinaga Y."/>
            <person name="Zwiers L.-H."/>
            <person name="Turgeon B."/>
            <person name="Goodwin S."/>
            <person name="Spatafora J."/>
            <person name="Crous P."/>
            <person name="Grigoriev I."/>
        </authorList>
    </citation>
    <scope>NUCLEOTIDE SEQUENCE</scope>
    <source>
        <strain evidence="2">CBS 207.26</strain>
    </source>
</reference>